<evidence type="ECO:0000256" key="1">
    <source>
        <dbReference type="ARBA" id="ARBA00022786"/>
    </source>
</evidence>
<sequence length="501" mass="56296">MARPTADSIDTFMRITGASESHAVRKLEEYGGNLDEAINAHFGEVERNLYDILLKGNILCTNPLSTASPHNDFVNTRNQTQDGSRGILPLLSAARSFKPSLLLDPSYRRNLLNQIGSSVFTSREPLYTQTGRFNNGYQQPYHSGPMPALEHADGTSLSHDHQFHGNVSRVHETNLHGNDIEEQMIQFAIEASKQEELSGHQQRHSHLADDELYHAISLSLKTAKQEEAIRELTLEDQKQLVVRNSTGRAEKTNDSRWQPGSSSFQGGAEDFHEQSLWGGISSKELDEAILLEAAIFAETSEGTSYQRAPQPPTTPDKIKGPYPQKVHCRPSPSVVEQRLLWEQQDDEYLASLLADREKEMNALKERETSYVKEGESPNKMLDEKAKTSTYSLYKPGKWQEFERLLAAKEASLPQEPAVNDENAVTLLVRMPDGSRCSRSFLKSDKLQFLFDFIDVGRTVKPGTYRVVRPFPRHPFSAGDSSLSLKELGLTNKQEALFLELI</sequence>
<name>B9RDK9_RICCO</name>
<dbReference type="SUPFAM" id="SSF54236">
    <property type="entry name" value="Ubiquitin-like"/>
    <property type="match status" value="1"/>
</dbReference>
<organism evidence="4 5">
    <name type="scientific">Ricinus communis</name>
    <name type="common">Castor bean</name>
    <dbReference type="NCBI Taxonomy" id="3988"/>
    <lineage>
        <taxon>Eukaryota</taxon>
        <taxon>Viridiplantae</taxon>
        <taxon>Streptophyta</taxon>
        <taxon>Embryophyta</taxon>
        <taxon>Tracheophyta</taxon>
        <taxon>Spermatophyta</taxon>
        <taxon>Magnoliopsida</taxon>
        <taxon>eudicotyledons</taxon>
        <taxon>Gunneridae</taxon>
        <taxon>Pentapetalae</taxon>
        <taxon>rosids</taxon>
        <taxon>fabids</taxon>
        <taxon>Malpighiales</taxon>
        <taxon>Euphorbiaceae</taxon>
        <taxon>Acalyphoideae</taxon>
        <taxon>Acalypheae</taxon>
        <taxon>Ricinus</taxon>
    </lineage>
</organism>
<dbReference type="SMART" id="SM00166">
    <property type="entry name" value="UBX"/>
    <property type="match status" value="1"/>
</dbReference>
<dbReference type="GO" id="GO:0043130">
    <property type="term" value="F:ubiquitin binding"/>
    <property type="evidence" value="ECO:0000318"/>
    <property type="project" value="GO_Central"/>
</dbReference>
<dbReference type="PROSITE" id="PS50033">
    <property type="entry name" value="UBX"/>
    <property type="match status" value="1"/>
</dbReference>
<dbReference type="AlphaFoldDB" id="B9RDK9"/>
<dbReference type="InterPro" id="IPR029071">
    <property type="entry name" value="Ubiquitin-like_domsf"/>
</dbReference>
<proteinExistence type="predicted"/>
<dbReference type="CDD" id="cd14351">
    <property type="entry name" value="UBA_Ubx1_like"/>
    <property type="match status" value="1"/>
</dbReference>
<gene>
    <name evidence="4" type="ORF">RCOM_1613800</name>
</gene>
<evidence type="ECO:0000259" key="3">
    <source>
        <dbReference type="PROSITE" id="PS50033"/>
    </source>
</evidence>
<protein>
    <submittedName>
        <fullName evidence="4">Ara4-interacting protein, putative</fullName>
    </submittedName>
</protein>
<keyword evidence="5" id="KW-1185">Reference proteome</keyword>
<dbReference type="Pfam" id="PF14555">
    <property type="entry name" value="UBA_4"/>
    <property type="match status" value="1"/>
</dbReference>
<evidence type="ECO:0000313" key="4">
    <source>
        <dbReference type="EMBL" id="EEF50467.1"/>
    </source>
</evidence>
<evidence type="ECO:0000313" key="5">
    <source>
        <dbReference type="Proteomes" id="UP000008311"/>
    </source>
</evidence>
<reference evidence="5" key="1">
    <citation type="journal article" date="2010" name="Nat. Biotechnol.">
        <title>Draft genome sequence of the oilseed species Ricinus communis.</title>
        <authorList>
            <person name="Chan A.P."/>
            <person name="Crabtree J."/>
            <person name="Zhao Q."/>
            <person name="Lorenzi H."/>
            <person name="Orvis J."/>
            <person name="Puiu D."/>
            <person name="Melake-Berhan A."/>
            <person name="Jones K.M."/>
            <person name="Redman J."/>
            <person name="Chen G."/>
            <person name="Cahoon E.B."/>
            <person name="Gedil M."/>
            <person name="Stanke M."/>
            <person name="Haas B.J."/>
            <person name="Wortman J.R."/>
            <person name="Fraser-Liggett C.M."/>
            <person name="Ravel J."/>
            <person name="Rabinowicz P.D."/>
        </authorList>
    </citation>
    <scope>NUCLEOTIDE SEQUENCE [LARGE SCALE GENOMIC DNA]</scope>
    <source>
        <strain evidence="5">cv. Hale</strain>
    </source>
</reference>
<dbReference type="InterPro" id="IPR009060">
    <property type="entry name" value="UBA-like_sf"/>
</dbReference>
<dbReference type="Proteomes" id="UP000008311">
    <property type="component" value="Unassembled WGS sequence"/>
</dbReference>
<feature type="domain" description="UBX" evidence="3">
    <location>
        <begin position="419"/>
        <end position="497"/>
    </location>
</feature>
<dbReference type="InterPro" id="IPR050730">
    <property type="entry name" value="UBX_domain-protein"/>
</dbReference>
<dbReference type="InterPro" id="IPR001012">
    <property type="entry name" value="UBX_dom"/>
</dbReference>
<dbReference type="Gene3D" id="3.10.20.90">
    <property type="entry name" value="Phosphatidylinositol 3-kinase Catalytic Subunit, Chain A, domain 1"/>
    <property type="match status" value="1"/>
</dbReference>
<dbReference type="eggNOG" id="KOG1363">
    <property type="taxonomic scope" value="Eukaryota"/>
</dbReference>
<dbReference type="PANTHER" id="PTHR23322:SF55">
    <property type="entry name" value="PLANT UBX DOMAIN-CONTAINING PROTEIN 9"/>
    <property type="match status" value="1"/>
</dbReference>
<keyword evidence="1" id="KW-0833">Ubl conjugation pathway</keyword>
<dbReference type="SUPFAM" id="SSF46934">
    <property type="entry name" value="UBA-like"/>
    <property type="match status" value="1"/>
</dbReference>
<dbReference type="Pfam" id="PF00789">
    <property type="entry name" value="UBX"/>
    <property type="match status" value="1"/>
</dbReference>
<dbReference type="EMBL" id="EQ973775">
    <property type="protein sequence ID" value="EEF50467.1"/>
    <property type="molecule type" value="Genomic_DNA"/>
</dbReference>
<dbReference type="InParanoid" id="B9RDK9"/>
<dbReference type="PANTHER" id="PTHR23322">
    <property type="entry name" value="FAS-ASSOCIATED PROTEIN"/>
    <property type="match status" value="1"/>
</dbReference>
<feature type="compositionally biased region" description="Polar residues" evidence="2">
    <location>
        <begin position="255"/>
        <end position="265"/>
    </location>
</feature>
<dbReference type="STRING" id="3988.B9RDK9"/>
<evidence type="ECO:0000256" key="2">
    <source>
        <dbReference type="SAM" id="MobiDB-lite"/>
    </source>
</evidence>
<feature type="region of interest" description="Disordered" evidence="2">
    <location>
        <begin position="243"/>
        <end position="268"/>
    </location>
</feature>
<dbReference type="CDD" id="cd01767">
    <property type="entry name" value="UBX"/>
    <property type="match status" value="1"/>
</dbReference>
<feature type="region of interest" description="Disordered" evidence="2">
    <location>
        <begin position="300"/>
        <end position="329"/>
    </location>
</feature>
<accession>B9RDK9</accession>